<dbReference type="InterPro" id="IPR007408">
    <property type="entry name" value="DUF460"/>
</dbReference>
<dbReference type="OrthoDB" id="15228at2157"/>
<evidence type="ECO:0008006" key="4">
    <source>
        <dbReference type="Google" id="ProtNLM"/>
    </source>
</evidence>
<dbReference type="Pfam" id="PF04312">
    <property type="entry name" value="DUF460"/>
    <property type="match status" value="1"/>
</dbReference>
<name>B8GHC6_METPE</name>
<dbReference type="HOGENOM" id="CLU_027052_1_0_2"/>
<dbReference type="EMBL" id="CP001338">
    <property type="protein sequence ID" value="ACL16531.1"/>
    <property type="molecule type" value="Genomic_DNA"/>
</dbReference>
<keyword evidence="1" id="KW-0175">Coiled coil</keyword>
<feature type="coiled-coil region" evidence="1">
    <location>
        <begin position="445"/>
        <end position="517"/>
    </location>
</feature>
<sequence length="669" mass="74632">MRDHLTIFATDIIKGSVRSRSRRPMYALVRLVDGEIVAEEEVSQFRLLRLLNTERPDILAVDSIQELAADQRELYALLQVLPPQTRLVQVTGGDRTESLAKVAGRFNIKFNKLSPFDEARTIGQVASLGAGAQVIAFENATEIVVSRHRSPGKGGWSQNRYVRKIHGGVQRWGRDVEVALINAGLKYQKKEMRAFGGASRVAFEVAASRDRIPVSTYRGADVQVRISGKKLERIRFEPLTGKPKYLIVGVDPGTTIGYAALDLDGNLVILNSSRQMTSADLVEELCKAGRPLVIASDVEVMPFSVEKIRRSFSAVGYSPRQDLSVENKLELARPYPYRNDHERDSLSAALDAYRQYKNKFQSLLRRVPAGYDLDEVRAGVIRGQSLEQVIGGLRARGAVPAVPASPPPPHRAPELSAEAAGAAVALLDEKVSHLDGVVKRMRGFLVEMQNELDGKDREIRRLQNRLSRDRSVQGRAIRADAEVARKDAEIQSLKKRLRKEERTSRSLKKRVERLKEIETIQQDESEEQVPVKILAAFTRDAVRTLTAGVGVKPGDLVFIRQVDGWGRTTVRDLVDLGVRGLIVGKGDEKMDPQLVQVCRELALPLLTGEETGAVMKGGIVLAERVKVDVALLIWETGQEEYRREKKKDLLEGIFLEYRSERGKEVQRHG</sequence>
<dbReference type="RefSeq" id="WP_012617850.1">
    <property type="nucleotide sequence ID" value="NC_011832.1"/>
</dbReference>
<proteinExistence type="predicted"/>
<protein>
    <recommendedName>
        <fullName evidence="4">DUF460 domain-containing protein</fullName>
    </recommendedName>
</protein>
<dbReference type="PANTHER" id="PTHR40707:SF1">
    <property type="entry name" value="DUF460 DOMAIN-CONTAINING PROTEIN"/>
    <property type="match status" value="1"/>
</dbReference>
<dbReference type="STRING" id="521011.Mpal_1193"/>
<accession>B8GHC6</accession>
<dbReference type="Proteomes" id="UP000002457">
    <property type="component" value="Chromosome"/>
</dbReference>
<dbReference type="GeneID" id="7271471"/>
<evidence type="ECO:0000313" key="2">
    <source>
        <dbReference type="EMBL" id="ACL16531.1"/>
    </source>
</evidence>
<reference evidence="2 3" key="1">
    <citation type="journal article" date="2015" name="Genome Announc.">
        <title>Complete Genome Sequence of Methanosphaerula palustris E1-9CT, a Hydrogenotrophic Methanogen Isolated from a Minerotrophic Fen Peatland.</title>
        <authorList>
            <person name="Cadillo-Quiroz H."/>
            <person name="Browne P."/>
            <person name="Kyrpides N."/>
            <person name="Woyke T."/>
            <person name="Goodwin L."/>
            <person name="Detter C."/>
            <person name="Yavitt J.B."/>
            <person name="Zinder S.H."/>
        </authorList>
    </citation>
    <scope>NUCLEOTIDE SEQUENCE [LARGE SCALE GENOMIC DNA]</scope>
    <source>
        <strain evidence="3">ATCC BAA-1556 / DSM 19958 / E1-9c</strain>
    </source>
</reference>
<dbReference type="AlphaFoldDB" id="B8GHC6"/>
<keyword evidence="3" id="KW-1185">Reference proteome</keyword>
<dbReference type="PANTHER" id="PTHR40707">
    <property type="entry name" value="POSSIBLE NUCLEASE OF RNASE H FOLD, RUVC/YQGF FAMILY"/>
    <property type="match status" value="1"/>
</dbReference>
<evidence type="ECO:0000313" key="3">
    <source>
        <dbReference type="Proteomes" id="UP000002457"/>
    </source>
</evidence>
<gene>
    <name evidence="2" type="ordered locus">Mpal_1193</name>
</gene>
<evidence type="ECO:0000256" key="1">
    <source>
        <dbReference type="SAM" id="Coils"/>
    </source>
</evidence>
<dbReference type="eggNOG" id="arCOG04219">
    <property type="taxonomic scope" value="Archaea"/>
</dbReference>
<dbReference type="KEGG" id="mpl:Mpal_1193"/>
<organism evidence="2 3">
    <name type="scientific">Methanosphaerula palustris (strain ATCC BAA-1556 / DSM 19958 / E1-9c)</name>
    <dbReference type="NCBI Taxonomy" id="521011"/>
    <lineage>
        <taxon>Archaea</taxon>
        <taxon>Methanobacteriati</taxon>
        <taxon>Methanobacteriota</taxon>
        <taxon>Stenosarchaea group</taxon>
        <taxon>Methanomicrobia</taxon>
        <taxon>Methanomicrobiales</taxon>
        <taxon>Methanoregulaceae</taxon>
        <taxon>Methanosphaerula</taxon>
    </lineage>
</organism>